<dbReference type="InterPro" id="IPR029052">
    <property type="entry name" value="Metallo-depent_PP-like"/>
</dbReference>
<evidence type="ECO:0000256" key="2">
    <source>
        <dbReference type="ARBA" id="ARBA00022801"/>
    </source>
</evidence>
<dbReference type="CDD" id="cd00840">
    <property type="entry name" value="MPP_Mre11_N"/>
    <property type="match status" value="1"/>
</dbReference>
<dbReference type="EMBL" id="JABJNZ010000012">
    <property type="protein sequence ID" value="MBT4870072.1"/>
    <property type="molecule type" value="Genomic_DNA"/>
</dbReference>
<evidence type="ECO:0000313" key="6">
    <source>
        <dbReference type="Proteomes" id="UP000722459"/>
    </source>
</evidence>
<comment type="caution">
    <text evidence="5">The sequence shown here is derived from an EMBL/GenBank/DDBJ whole genome shotgun (WGS) entry which is preliminary data.</text>
</comment>
<dbReference type="SUPFAM" id="SSF56300">
    <property type="entry name" value="Metallo-dependent phosphatases"/>
    <property type="match status" value="1"/>
</dbReference>
<dbReference type="PANTHER" id="PTHR30337">
    <property type="entry name" value="COMPONENT OF ATP-DEPENDENT DSDNA EXONUCLEASE"/>
    <property type="match status" value="1"/>
</dbReference>
<organism evidence="5 6">
    <name type="scientific">Candidatus Iainarchaeum sp</name>
    <dbReference type="NCBI Taxonomy" id="3101447"/>
    <lineage>
        <taxon>Archaea</taxon>
        <taxon>Candidatus Iainarchaeota</taxon>
        <taxon>Candidatus Iainarchaeia</taxon>
        <taxon>Candidatus Iainarchaeales</taxon>
        <taxon>Candidatus Iainarchaeaceae</taxon>
        <taxon>Candidatus Iainarchaeum</taxon>
    </lineage>
</organism>
<name>A0A8T5GDS8_9ARCH</name>
<evidence type="ECO:0000256" key="3">
    <source>
        <dbReference type="ARBA" id="ARBA00022839"/>
    </source>
</evidence>
<evidence type="ECO:0000313" key="5">
    <source>
        <dbReference type="EMBL" id="MBT4870072.1"/>
    </source>
</evidence>
<dbReference type="GO" id="GO:0004527">
    <property type="term" value="F:exonuclease activity"/>
    <property type="evidence" value="ECO:0007669"/>
    <property type="project" value="UniProtKB-KW"/>
</dbReference>
<evidence type="ECO:0000256" key="1">
    <source>
        <dbReference type="ARBA" id="ARBA00022722"/>
    </source>
</evidence>
<dbReference type="InterPro" id="IPR050535">
    <property type="entry name" value="DNA_Repair-Maintenance_Comp"/>
</dbReference>
<accession>A0A8T5GDS8</accession>
<keyword evidence="1" id="KW-0540">Nuclease</keyword>
<dbReference type="Proteomes" id="UP000722459">
    <property type="component" value="Unassembled WGS sequence"/>
</dbReference>
<gene>
    <name evidence="5" type="ORF">HON47_00665</name>
</gene>
<dbReference type="AlphaFoldDB" id="A0A8T5GDS8"/>
<dbReference type="InterPro" id="IPR004843">
    <property type="entry name" value="Calcineurin-like_PHP"/>
</dbReference>
<feature type="domain" description="Calcineurin-like phosphoesterase" evidence="4">
    <location>
        <begin position="3"/>
        <end position="208"/>
    </location>
</feature>
<dbReference type="Pfam" id="PF00149">
    <property type="entry name" value="Metallophos"/>
    <property type="match status" value="1"/>
</dbReference>
<proteinExistence type="predicted"/>
<dbReference type="Gene3D" id="3.60.21.10">
    <property type="match status" value="1"/>
</dbReference>
<evidence type="ECO:0000259" key="4">
    <source>
        <dbReference type="Pfam" id="PF00149"/>
    </source>
</evidence>
<reference evidence="5" key="1">
    <citation type="journal article" date="2021" name="ISME J.">
        <title>Mercury methylation by metabolically versatile and cosmopolitan marine bacteria.</title>
        <authorList>
            <person name="Lin H."/>
            <person name="Ascher D.B."/>
            <person name="Myung Y."/>
            <person name="Lamborg C.H."/>
            <person name="Hallam S.J."/>
            <person name="Gionfriddo C.M."/>
            <person name="Holt K.E."/>
            <person name="Moreau J.W."/>
        </authorList>
    </citation>
    <scope>NUCLEOTIDE SEQUENCE</scope>
    <source>
        <strain evidence="5">SI075_bin30</strain>
    </source>
</reference>
<dbReference type="PANTHER" id="PTHR30337:SF0">
    <property type="entry name" value="NUCLEASE SBCCD SUBUNIT D"/>
    <property type="match status" value="1"/>
</dbReference>
<protein>
    <recommendedName>
        <fullName evidence="4">Calcineurin-like phosphoesterase domain-containing protein</fullName>
    </recommendedName>
</protein>
<keyword evidence="2" id="KW-0378">Hydrolase</keyword>
<sequence length="398" mass="45635">MLLGIFSDTHLGFGSDERYVEAFDRFDEIIDFFKEKGVDYILHAGDLFDHAIPTQEVWHKTMECFNKNNSKLTLLSKTYLDQKIDVTIKGIPIIAIHGTHEFRGKDFSNALAVLEEANCLLHLHAGNVKLTKGDEEIYIHGMGGVPEKHAKLVLEKYSPKPVVGKTNLLLLHQSFKEFLPFDDESIASLSLGDLPEGFDLIIDGHLHWMDEQDANGKRFLLTGSTIFTQMKKLESKKGKGCFLFDTKTKKLDFFPFKNQRKLFYEKLKFKDAQPEEVINLVNEKLEEILSSEFEIKPLIRFKLTGTLAKGFSKRDIKLEIPKEKAIFSISKDFESALFKKQIDNLKELQKEKKGVIEMGIDILEKNVEEAKLKVDTRRLFDLLSASEMEKAEEVLLKE</sequence>
<keyword evidence="3" id="KW-0269">Exonuclease</keyword>
<dbReference type="InterPro" id="IPR041796">
    <property type="entry name" value="Mre11_N"/>
</dbReference>